<evidence type="ECO:0000313" key="2">
    <source>
        <dbReference type="EMBL" id="KAJ4265965.1"/>
    </source>
</evidence>
<evidence type="ECO:0000256" key="1">
    <source>
        <dbReference type="SAM" id="Phobius"/>
    </source>
</evidence>
<keyword evidence="1" id="KW-1133">Transmembrane helix</keyword>
<keyword evidence="1" id="KW-0812">Transmembrane</keyword>
<dbReference type="AlphaFoldDB" id="A0A9W8S814"/>
<organism evidence="2 3">
    <name type="scientific">Fusarium torreyae</name>
    <dbReference type="NCBI Taxonomy" id="1237075"/>
    <lineage>
        <taxon>Eukaryota</taxon>
        <taxon>Fungi</taxon>
        <taxon>Dikarya</taxon>
        <taxon>Ascomycota</taxon>
        <taxon>Pezizomycotina</taxon>
        <taxon>Sordariomycetes</taxon>
        <taxon>Hypocreomycetidae</taxon>
        <taxon>Hypocreales</taxon>
        <taxon>Nectriaceae</taxon>
        <taxon>Fusarium</taxon>
    </lineage>
</organism>
<accession>A0A9W8S814</accession>
<evidence type="ECO:0000313" key="3">
    <source>
        <dbReference type="Proteomes" id="UP001152049"/>
    </source>
</evidence>
<name>A0A9W8S814_9HYPO</name>
<proteinExistence type="predicted"/>
<dbReference type="EMBL" id="JAOQAZ010000005">
    <property type="protein sequence ID" value="KAJ4265965.1"/>
    <property type="molecule type" value="Genomic_DNA"/>
</dbReference>
<sequence>MSLQVITAPGALVALGIGIGDVASIIYLGRRLGNWWTRPSGDVELLKLLDEDEYKILKSRGLLDILAFNKRWRKQIRLFGNSVTLNLKEEDIQAVLKDTDKLLECRLAWSQGIEAAAAVAIGVRKPPFQGSVSLGASFMDIEYAIVDRGQTVGRAPTERMLLAERFGLVLNQELLDGLIKCLQRMTKDQVVWLGEATEGHARSIVGGFGIADPEMKDEAKIINFSIFQSFFMGYYYDIFSRLVDTSTLVVQTVEGCWGFRSEDFFRYIMSLKNSLPPEENDSRRMILPRRQMLPILERLFLDNDKGHENRYSDDPEK</sequence>
<dbReference type="Proteomes" id="UP001152049">
    <property type="component" value="Unassembled WGS sequence"/>
</dbReference>
<gene>
    <name evidence="2" type="ORF">NW762_003938</name>
</gene>
<keyword evidence="3" id="KW-1185">Reference proteome</keyword>
<dbReference type="OrthoDB" id="5232280at2759"/>
<protein>
    <submittedName>
        <fullName evidence="2">Uncharacterized protein</fullName>
    </submittedName>
</protein>
<feature type="transmembrane region" description="Helical" evidence="1">
    <location>
        <begin position="6"/>
        <end position="28"/>
    </location>
</feature>
<comment type="caution">
    <text evidence="2">The sequence shown here is derived from an EMBL/GenBank/DDBJ whole genome shotgun (WGS) entry which is preliminary data.</text>
</comment>
<keyword evidence="1" id="KW-0472">Membrane</keyword>
<reference evidence="2" key="1">
    <citation type="submission" date="2022-09" db="EMBL/GenBank/DDBJ databases">
        <title>Fusarium specimens isolated from Avocado Roots.</title>
        <authorList>
            <person name="Stajich J."/>
            <person name="Roper C."/>
            <person name="Heimlech-Rivalta G."/>
        </authorList>
    </citation>
    <scope>NUCLEOTIDE SEQUENCE</scope>
    <source>
        <strain evidence="2">CF00136</strain>
    </source>
</reference>